<keyword evidence="2" id="KW-0436">Ligase</keyword>
<dbReference type="Gramene" id="PHT85530">
    <property type="protein sequence ID" value="PHT85530"/>
    <property type="gene ID" value="T459_07636"/>
</dbReference>
<accession>A0A2G2ZU77</accession>
<dbReference type="AlphaFoldDB" id="A0A2G2ZU77"/>
<dbReference type="PANTHER" id="PTHR43859">
    <property type="entry name" value="ACYL-ACTIVATING ENZYME"/>
    <property type="match status" value="1"/>
</dbReference>
<protein>
    <recommendedName>
        <fullName evidence="5">AMP-dependent synthetase/ligase domain-containing protein</fullName>
    </recommendedName>
</protein>
<dbReference type="STRING" id="4072.A0A2G2ZU77"/>
<keyword evidence="4" id="KW-1185">Reference proteome</keyword>
<dbReference type="OMA" id="EETNARC"/>
<reference evidence="3 4" key="2">
    <citation type="journal article" date="2017" name="Genome Biol.">
        <title>New reference genome sequences of hot pepper reveal the massive evolution of plant disease-resistance genes by retroduplication.</title>
        <authorList>
            <person name="Kim S."/>
            <person name="Park J."/>
            <person name="Yeom S.I."/>
            <person name="Kim Y.M."/>
            <person name="Seo E."/>
            <person name="Kim K.T."/>
            <person name="Kim M.S."/>
            <person name="Lee J.M."/>
            <person name="Cheong K."/>
            <person name="Shin H.S."/>
            <person name="Kim S.B."/>
            <person name="Han K."/>
            <person name="Lee J."/>
            <person name="Park M."/>
            <person name="Lee H.A."/>
            <person name="Lee H.Y."/>
            <person name="Lee Y."/>
            <person name="Oh S."/>
            <person name="Lee J.H."/>
            <person name="Choi E."/>
            <person name="Choi E."/>
            <person name="Lee S.E."/>
            <person name="Jeon J."/>
            <person name="Kim H."/>
            <person name="Choi G."/>
            <person name="Song H."/>
            <person name="Lee J."/>
            <person name="Lee S.C."/>
            <person name="Kwon J.K."/>
            <person name="Lee H.Y."/>
            <person name="Koo N."/>
            <person name="Hong Y."/>
            <person name="Kim R.W."/>
            <person name="Kang W.H."/>
            <person name="Huh J.H."/>
            <person name="Kang B.C."/>
            <person name="Yang T.J."/>
            <person name="Lee Y.H."/>
            <person name="Bennetzen J.L."/>
            <person name="Choi D."/>
        </authorList>
    </citation>
    <scope>NUCLEOTIDE SEQUENCE [LARGE SCALE GENOMIC DNA]</scope>
    <source>
        <strain evidence="4">cv. CM334</strain>
    </source>
</reference>
<reference evidence="3 4" key="1">
    <citation type="journal article" date="2014" name="Nat. Genet.">
        <title>Genome sequence of the hot pepper provides insights into the evolution of pungency in Capsicum species.</title>
        <authorList>
            <person name="Kim S."/>
            <person name="Park M."/>
            <person name="Yeom S.I."/>
            <person name="Kim Y.M."/>
            <person name="Lee J.M."/>
            <person name="Lee H.A."/>
            <person name="Seo E."/>
            <person name="Choi J."/>
            <person name="Cheong K."/>
            <person name="Kim K.T."/>
            <person name="Jung K."/>
            <person name="Lee G.W."/>
            <person name="Oh S.K."/>
            <person name="Bae C."/>
            <person name="Kim S.B."/>
            <person name="Lee H.Y."/>
            <person name="Kim S.Y."/>
            <person name="Kim M.S."/>
            <person name="Kang B.C."/>
            <person name="Jo Y.D."/>
            <person name="Yang H.B."/>
            <person name="Jeong H.J."/>
            <person name="Kang W.H."/>
            <person name="Kwon J.K."/>
            <person name="Shin C."/>
            <person name="Lim J.Y."/>
            <person name="Park J.H."/>
            <person name="Huh J.H."/>
            <person name="Kim J.S."/>
            <person name="Kim B.D."/>
            <person name="Cohen O."/>
            <person name="Paran I."/>
            <person name="Suh M.C."/>
            <person name="Lee S.B."/>
            <person name="Kim Y.K."/>
            <person name="Shin Y."/>
            <person name="Noh S.J."/>
            <person name="Park J."/>
            <person name="Seo Y.S."/>
            <person name="Kwon S.Y."/>
            <person name="Kim H.A."/>
            <person name="Park J.M."/>
            <person name="Kim H.J."/>
            <person name="Choi S.B."/>
            <person name="Bosland P.W."/>
            <person name="Reeves G."/>
            <person name="Jo S.H."/>
            <person name="Lee B.W."/>
            <person name="Cho H.T."/>
            <person name="Choi H.S."/>
            <person name="Lee M.S."/>
            <person name="Yu Y."/>
            <person name="Do Choi Y."/>
            <person name="Park B.S."/>
            <person name="van Deynze A."/>
            <person name="Ashrafi H."/>
            <person name="Hill T."/>
            <person name="Kim W.T."/>
            <person name="Pai H.S."/>
            <person name="Ahn H.K."/>
            <person name="Yeam I."/>
            <person name="Giovannoni J.J."/>
            <person name="Rose J.K."/>
            <person name="Sorensen I."/>
            <person name="Lee S.J."/>
            <person name="Kim R.W."/>
            <person name="Choi I.Y."/>
            <person name="Choi B.S."/>
            <person name="Lim J.S."/>
            <person name="Lee Y.H."/>
            <person name="Choi D."/>
        </authorList>
    </citation>
    <scope>NUCLEOTIDE SEQUENCE [LARGE SCALE GENOMIC DNA]</scope>
    <source>
        <strain evidence="4">cv. CM334</strain>
    </source>
</reference>
<evidence type="ECO:0000256" key="2">
    <source>
        <dbReference type="ARBA" id="ARBA00022598"/>
    </source>
</evidence>
<dbReference type="EMBL" id="AYRZ02000003">
    <property type="protein sequence ID" value="PHT85530.1"/>
    <property type="molecule type" value="Genomic_DNA"/>
</dbReference>
<dbReference type="Proteomes" id="UP000222542">
    <property type="component" value="Unassembled WGS sequence"/>
</dbReference>
<dbReference type="PANTHER" id="PTHR43859:SF24">
    <property type="entry name" value="ACYL-ACTIVATING ENZYME 1, PEROXISOMAL-RELATED"/>
    <property type="match status" value="1"/>
</dbReference>
<name>A0A2G2ZU77_CAPAN</name>
<evidence type="ECO:0000256" key="1">
    <source>
        <dbReference type="ARBA" id="ARBA00006432"/>
    </source>
</evidence>
<evidence type="ECO:0000313" key="3">
    <source>
        <dbReference type="EMBL" id="PHT85530.1"/>
    </source>
</evidence>
<sequence length="70" mass="7826">MEGLPKCSANYVPLTRINFLERTENVFTLTTSIIDGPSVKYTWEETNARCIKLASALSDLGISRKDVVTF</sequence>
<organism evidence="3 4">
    <name type="scientific">Capsicum annuum</name>
    <name type="common">Capsicum pepper</name>
    <dbReference type="NCBI Taxonomy" id="4072"/>
    <lineage>
        <taxon>Eukaryota</taxon>
        <taxon>Viridiplantae</taxon>
        <taxon>Streptophyta</taxon>
        <taxon>Embryophyta</taxon>
        <taxon>Tracheophyta</taxon>
        <taxon>Spermatophyta</taxon>
        <taxon>Magnoliopsida</taxon>
        <taxon>eudicotyledons</taxon>
        <taxon>Gunneridae</taxon>
        <taxon>Pentapetalae</taxon>
        <taxon>asterids</taxon>
        <taxon>lamiids</taxon>
        <taxon>Solanales</taxon>
        <taxon>Solanaceae</taxon>
        <taxon>Solanoideae</taxon>
        <taxon>Capsiceae</taxon>
        <taxon>Capsicum</taxon>
    </lineage>
</organism>
<comment type="similarity">
    <text evidence="1">Belongs to the ATP-dependent AMP-binding enzyme family.</text>
</comment>
<comment type="caution">
    <text evidence="3">The sequence shown here is derived from an EMBL/GenBank/DDBJ whole genome shotgun (WGS) entry which is preliminary data.</text>
</comment>
<evidence type="ECO:0000313" key="4">
    <source>
        <dbReference type="Proteomes" id="UP000222542"/>
    </source>
</evidence>
<dbReference type="GO" id="GO:0016874">
    <property type="term" value="F:ligase activity"/>
    <property type="evidence" value="ECO:0007669"/>
    <property type="project" value="UniProtKB-KW"/>
</dbReference>
<gene>
    <name evidence="3" type="ORF">T459_07636</name>
</gene>
<proteinExistence type="inferred from homology"/>
<dbReference type="SUPFAM" id="SSF56801">
    <property type="entry name" value="Acetyl-CoA synthetase-like"/>
    <property type="match status" value="1"/>
</dbReference>
<evidence type="ECO:0008006" key="5">
    <source>
        <dbReference type="Google" id="ProtNLM"/>
    </source>
</evidence>